<feature type="repeat" description="ANK" evidence="3">
    <location>
        <begin position="143"/>
        <end position="175"/>
    </location>
</feature>
<organism evidence="5 6">
    <name type="scientific">Durusdinium trenchii</name>
    <dbReference type="NCBI Taxonomy" id="1381693"/>
    <lineage>
        <taxon>Eukaryota</taxon>
        <taxon>Sar</taxon>
        <taxon>Alveolata</taxon>
        <taxon>Dinophyceae</taxon>
        <taxon>Suessiales</taxon>
        <taxon>Symbiodiniaceae</taxon>
        <taxon>Durusdinium</taxon>
    </lineage>
</organism>
<dbReference type="PANTHER" id="PTHR24166">
    <property type="entry name" value="ROLLING PEBBLES, ISOFORM B"/>
    <property type="match status" value="1"/>
</dbReference>
<keyword evidence="1" id="KW-0677">Repeat</keyword>
<dbReference type="SUPFAM" id="SSF48403">
    <property type="entry name" value="Ankyrin repeat"/>
    <property type="match status" value="1"/>
</dbReference>
<evidence type="ECO:0000256" key="3">
    <source>
        <dbReference type="PROSITE-ProRule" id="PRU00023"/>
    </source>
</evidence>
<dbReference type="PROSITE" id="PS50297">
    <property type="entry name" value="ANK_REP_REGION"/>
    <property type="match status" value="4"/>
</dbReference>
<evidence type="ECO:0000256" key="4">
    <source>
        <dbReference type="SAM" id="MobiDB-lite"/>
    </source>
</evidence>
<evidence type="ECO:0000313" key="5">
    <source>
        <dbReference type="EMBL" id="CAK9117352.1"/>
    </source>
</evidence>
<dbReference type="InterPro" id="IPR036770">
    <property type="entry name" value="Ankyrin_rpt-contain_sf"/>
</dbReference>
<dbReference type="PROSITE" id="PS50088">
    <property type="entry name" value="ANK_REPEAT"/>
    <property type="match status" value="5"/>
</dbReference>
<keyword evidence="2 3" id="KW-0040">ANK repeat</keyword>
<keyword evidence="6" id="KW-1185">Reference proteome</keyword>
<dbReference type="PANTHER" id="PTHR24166:SF52">
    <property type="entry name" value="ANKYRIN REPEAT DOMAIN-CONTAINING PROTEIN 65"/>
    <property type="match status" value="1"/>
</dbReference>
<feature type="repeat" description="ANK" evidence="3">
    <location>
        <begin position="176"/>
        <end position="208"/>
    </location>
</feature>
<feature type="repeat" description="ANK" evidence="3">
    <location>
        <begin position="280"/>
        <end position="312"/>
    </location>
</feature>
<sequence>AASPQFRNPPFNSTYGCPKRTGNLKEITADGERDIVSRVERVPTVASRMPKPLLRAPNQRAPGRTCWDREEEMPADAGIQLLEAILVRDMSQAQGLLMAKVDVNRHRDKQQRTALHLAATQGVVGLCRMLINHGAELDGQDALGNSALHLAVLDWQNLMIRVMLEAQASPNLVNATGETPLMLAVNAGNMQAMQLLLDANASVDFTSAGPVAEGGSVLLRAVQRQVLCELVELLLTNRANLEARDQEENSPLHLAVQNGDPRVARLLLERRCDVDACNAVGRTAVHLAAATGSVRNLRLLAEYRADCGKRDNLGILPMQLATSTCQRVLQELGGYDSESPSHSVSPNHFPLAEGGEWAMGPKGGGVFPAGRFQVEPDLAKRSSPERSPLSRARLRGQRSLPLLEAAESGRRMHSPHLYKKASGGNLPRLAWNLEPRKRRSCCEV</sequence>
<evidence type="ECO:0000256" key="2">
    <source>
        <dbReference type="ARBA" id="ARBA00023043"/>
    </source>
</evidence>
<accession>A0ABP0SY42</accession>
<comment type="caution">
    <text evidence="5">The sequence shown here is derived from an EMBL/GenBank/DDBJ whole genome shotgun (WGS) entry which is preliminary data.</text>
</comment>
<dbReference type="Pfam" id="PF12796">
    <property type="entry name" value="Ank_2"/>
    <property type="match status" value="2"/>
</dbReference>
<dbReference type="Gene3D" id="1.25.40.20">
    <property type="entry name" value="Ankyrin repeat-containing domain"/>
    <property type="match status" value="2"/>
</dbReference>
<feature type="non-terminal residue" evidence="5">
    <location>
        <position position="1"/>
    </location>
</feature>
<dbReference type="SMART" id="SM00248">
    <property type="entry name" value="ANK"/>
    <property type="match status" value="6"/>
</dbReference>
<dbReference type="InterPro" id="IPR002110">
    <property type="entry name" value="Ankyrin_rpt"/>
</dbReference>
<dbReference type="Proteomes" id="UP001642484">
    <property type="component" value="Unassembled WGS sequence"/>
</dbReference>
<reference evidence="5 6" key="1">
    <citation type="submission" date="2024-02" db="EMBL/GenBank/DDBJ databases">
        <authorList>
            <person name="Chen Y."/>
            <person name="Shah S."/>
            <person name="Dougan E. K."/>
            <person name="Thang M."/>
            <person name="Chan C."/>
        </authorList>
    </citation>
    <scope>NUCLEOTIDE SEQUENCE [LARGE SCALE GENOMIC DNA]</scope>
</reference>
<proteinExistence type="predicted"/>
<dbReference type="EMBL" id="CAXAMN010028672">
    <property type="protein sequence ID" value="CAK9117352.1"/>
    <property type="molecule type" value="Genomic_DNA"/>
</dbReference>
<dbReference type="Pfam" id="PF00023">
    <property type="entry name" value="Ank"/>
    <property type="match status" value="1"/>
</dbReference>
<feature type="region of interest" description="Disordered" evidence="4">
    <location>
        <begin position="377"/>
        <end position="397"/>
    </location>
</feature>
<feature type="repeat" description="ANK" evidence="3">
    <location>
        <begin position="110"/>
        <end position="142"/>
    </location>
</feature>
<dbReference type="InterPro" id="IPR050889">
    <property type="entry name" value="Dendritic_Spine_Reg/Scaffold"/>
</dbReference>
<name>A0ABP0SY42_9DINO</name>
<evidence type="ECO:0000313" key="6">
    <source>
        <dbReference type="Proteomes" id="UP001642484"/>
    </source>
</evidence>
<evidence type="ECO:0000256" key="1">
    <source>
        <dbReference type="ARBA" id="ARBA00022737"/>
    </source>
</evidence>
<protein>
    <submittedName>
        <fullName evidence="5">Uncharacterized protein</fullName>
    </submittedName>
</protein>
<gene>
    <name evidence="5" type="ORF">CCMP2556_LOCUS54693</name>
</gene>
<feature type="repeat" description="ANK" evidence="3">
    <location>
        <begin position="247"/>
        <end position="279"/>
    </location>
</feature>